<organism evidence="2 3">
    <name type="scientific">Ancylobacter mangrovi</name>
    <dbReference type="NCBI Taxonomy" id="2972472"/>
    <lineage>
        <taxon>Bacteria</taxon>
        <taxon>Pseudomonadati</taxon>
        <taxon>Pseudomonadota</taxon>
        <taxon>Alphaproteobacteria</taxon>
        <taxon>Hyphomicrobiales</taxon>
        <taxon>Xanthobacteraceae</taxon>
        <taxon>Ancylobacter</taxon>
    </lineage>
</organism>
<proteinExistence type="predicted"/>
<dbReference type="RefSeq" id="WP_258731476.1">
    <property type="nucleotide sequence ID" value="NZ_JANTHZ010000001.1"/>
</dbReference>
<accession>A0A9X2T4M0</accession>
<comment type="caution">
    <text evidence="2">The sequence shown here is derived from an EMBL/GenBank/DDBJ whole genome shotgun (WGS) entry which is preliminary data.</text>
</comment>
<dbReference type="CDD" id="cd03809">
    <property type="entry name" value="GT4_MtfB-like"/>
    <property type="match status" value="1"/>
</dbReference>
<dbReference type="SUPFAM" id="SSF53756">
    <property type="entry name" value="UDP-Glycosyltransferase/glycogen phosphorylase"/>
    <property type="match status" value="1"/>
</dbReference>
<evidence type="ECO:0000313" key="3">
    <source>
        <dbReference type="Proteomes" id="UP001151088"/>
    </source>
</evidence>
<reference evidence="2" key="1">
    <citation type="submission" date="2022-08" db="EMBL/GenBank/DDBJ databases">
        <authorList>
            <person name="Li F."/>
        </authorList>
    </citation>
    <scope>NUCLEOTIDE SEQUENCE</scope>
    <source>
        <strain evidence="2">MQZ15Z-1</strain>
    </source>
</reference>
<keyword evidence="3" id="KW-1185">Reference proteome</keyword>
<dbReference type="EMBL" id="JANTHZ010000001">
    <property type="protein sequence ID" value="MCS0494514.1"/>
    <property type="molecule type" value="Genomic_DNA"/>
</dbReference>
<protein>
    <submittedName>
        <fullName evidence="2">Glycosyltransferase family 4 protein</fullName>
    </submittedName>
</protein>
<gene>
    <name evidence="2" type="ORF">NVS89_05340</name>
</gene>
<dbReference type="PANTHER" id="PTHR46401:SF9">
    <property type="entry name" value="MANNOSYLTRANSFERASE A"/>
    <property type="match status" value="1"/>
</dbReference>
<feature type="domain" description="Glycosyl transferase family 1" evidence="1">
    <location>
        <begin position="245"/>
        <end position="373"/>
    </location>
</feature>
<dbReference type="Proteomes" id="UP001151088">
    <property type="component" value="Unassembled WGS sequence"/>
</dbReference>
<evidence type="ECO:0000259" key="1">
    <source>
        <dbReference type="Pfam" id="PF00534"/>
    </source>
</evidence>
<dbReference type="Pfam" id="PF00534">
    <property type="entry name" value="Glycos_transf_1"/>
    <property type="match status" value="1"/>
</dbReference>
<dbReference type="InterPro" id="IPR001296">
    <property type="entry name" value="Glyco_trans_1"/>
</dbReference>
<sequence>MKVVLDITRMLRRSSQSTPTGIDRVELAYARHLLGSRAYKDRVAFVARVRASTWYFDADAVAGFTETLKRRWKHAEGRVTRRELGNIERFLDLAPGVLTDIEPETPPRATLPDVLPTLKRLFSPVNLLPRLLRPRNSQGAVYLNVSHEGLGSGNGMRAMMRGHGLKPIYLVHDLIPLTHPEYVRPGDAEKHETRMRTVLASAEMVICNSHHTLDQLSAFAARSDMAMPANVVSPLGVENEFGVQELAMPEVHPYFLTVGTIEPRKNHLVLLHAWRVLVEKLGPKAPKLIIVGRRGWENENVIDIIERCRNLGGHVLECNRLPDAHLRRLMKQARGVLFPSFAEGYGLPLFEAMALRVPVICSDLQAFRDIAGEAPCYLDPIDGLGWARVIEDYARPDSAARDSQLRLLAQTRVPRWKDHFSIIDGIIDAVAAPAGEVRAPSPSWQPAISFERSKELIAAGELADAGRALSLVAAQPHSSTRWSVAESSASSSYPGRIGA</sequence>
<dbReference type="AlphaFoldDB" id="A0A9X2T4M0"/>
<name>A0A9X2T4M0_9HYPH</name>
<dbReference type="Gene3D" id="3.40.50.2000">
    <property type="entry name" value="Glycogen Phosphorylase B"/>
    <property type="match status" value="1"/>
</dbReference>
<evidence type="ECO:0000313" key="2">
    <source>
        <dbReference type="EMBL" id="MCS0494514.1"/>
    </source>
</evidence>
<dbReference type="GO" id="GO:0016757">
    <property type="term" value="F:glycosyltransferase activity"/>
    <property type="evidence" value="ECO:0007669"/>
    <property type="project" value="InterPro"/>
</dbReference>
<dbReference type="PANTHER" id="PTHR46401">
    <property type="entry name" value="GLYCOSYLTRANSFERASE WBBK-RELATED"/>
    <property type="match status" value="1"/>
</dbReference>